<evidence type="ECO:0000256" key="1">
    <source>
        <dbReference type="SAM" id="MobiDB-lite"/>
    </source>
</evidence>
<sequence length="215" mass="24157">MCSAVPHDRDLMDLITQVRGPVYAAAEGFAHDLHLDVLDHQYQRLGLRRYRRVWLARVKGFSTPVGAVVAYRGPLGFNFSFLENRCDLLIRPGLAPDDEQAVMLHLLHAASSVYDDFQPGYIPVVVDDARASSLMEHGARQIRTYAQSIWLRSGFRAWYDHVESLYARVLASKKMQRLGLAVPRLNPEPSSTELTTEGMPSSTPVLQVADDHDDL</sequence>
<reference evidence="2 3" key="1">
    <citation type="journal article" date="2023" name="ISME J.">
        <title>Cultivation and genomic characterization of novel and ubiquitous marine nitrite-oxidizing bacteria from the Nitrospirales.</title>
        <authorList>
            <person name="Mueller A.J."/>
            <person name="Daebeler A."/>
            <person name="Herbold C.W."/>
            <person name="Kirkegaard R.H."/>
            <person name="Daims H."/>
        </authorList>
    </citation>
    <scope>NUCLEOTIDE SEQUENCE [LARGE SCALE GENOMIC DNA]</scope>
    <source>
        <strain evidence="2 3">EB</strain>
    </source>
</reference>
<dbReference type="Proteomes" id="UP001250932">
    <property type="component" value="Unassembled WGS sequence"/>
</dbReference>
<evidence type="ECO:0000313" key="2">
    <source>
        <dbReference type="EMBL" id="MDT7041201.1"/>
    </source>
</evidence>
<name>A0ABU3K497_9BACT</name>
<dbReference type="RefSeq" id="WP_313831557.1">
    <property type="nucleotide sequence ID" value="NZ_JAQOUE010000001.1"/>
</dbReference>
<feature type="region of interest" description="Disordered" evidence="1">
    <location>
        <begin position="184"/>
        <end position="215"/>
    </location>
</feature>
<gene>
    <name evidence="2" type="ORF">PPG34_02485</name>
</gene>
<comment type="caution">
    <text evidence="2">The sequence shown here is derived from an EMBL/GenBank/DDBJ whole genome shotgun (WGS) entry which is preliminary data.</text>
</comment>
<organism evidence="2 3">
    <name type="scientific">Candidatus Nitronereus thalassa</name>
    <dbReference type="NCBI Taxonomy" id="3020898"/>
    <lineage>
        <taxon>Bacteria</taxon>
        <taxon>Pseudomonadati</taxon>
        <taxon>Nitrospirota</taxon>
        <taxon>Nitrospiria</taxon>
        <taxon>Nitrospirales</taxon>
        <taxon>Nitrospiraceae</taxon>
        <taxon>Candidatus Nitronereus</taxon>
    </lineage>
</organism>
<proteinExistence type="predicted"/>
<feature type="compositionally biased region" description="Polar residues" evidence="1">
    <location>
        <begin position="188"/>
        <end position="205"/>
    </location>
</feature>
<protein>
    <submittedName>
        <fullName evidence="2">Uncharacterized protein</fullName>
    </submittedName>
</protein>
<dbReference type="EMBL" id="JAQOUE010000001">
    <property type="protein sequence ID" value="MDT7041201.1"/>
    <property type="molecule type" value="Genomic_DNA"/>
</dbReference>
<evidence type="ECO:0000313" key="3">
    <source>
        <dbReference type="Proteomes" id="UP001250932"/>
    </source>
</evidence>
<accession>A0ABU3K497</accession>
<keyword evidence="3" id="KW-1185">Reference proteome</keyword>